<evidence type="ECO:0000256" key="2">
    <source>
        <dbReference type="ARBA" id="ARBA00022692"/>
    </source>
</evidence>
<feature type="transmembrane region" description="Helical" evidence="6">
    <location>
        <begin position="434"/>
        <end position="451"/>
    </location>
</feature>
<feature type="transmembrane region" description="Helical" evidence="6">
    <location>
        <begin position="551"/>
        <end position="572"/>
    </location>
</feature>
<keyword evidence="2 6" id="KW-0812">Transmembrane</keyword>
<dbReference type="InterPro" id="IPR005828">
    <property type="entry name" value="MFS_sugar_transport-like"/>
</dbReference>
<feature type="transmembrane region" description="Helical" evidence="6">
    <location>
        <begin position="584"/>
        <end position="606"/>
    </location>
</feature>
<dbReference type="EMBL" id="JARKHS020012492">
    <property type="protein sequence ID" value="KAK8776856.1"/>
    <property type="molecule type" value="Genomic_DNA"/>
</dbReference>
<dbReference type="InterPro" id="IPR036259">
    <property type="entry name" value="MFS_trans_sf"/>
</dbReference>
<evidence type="ECO:0000256" key="6">
    <source>
        <dbReference type="SAM" id="Phobius"/>
    </source>
</evidence>
<dbReference type="PANTHER" id="PTHR24064">
    <property type="entry name" value="SOLUTE CARRIER FAMILY 22 MEMBER"/>
    <property type="match status" value="1"/>
</dbReference>
<evidence type="ECO:0000313" key="7">
    <source>
        <dbReference type="EMBL" id="KAK8776856.1"/>
    </source>
</evidence>
<dbReference type="SUPFAM" id="SSF103473">
    <property type="entry name" value="MFS general substrate transporter"/>
    <property type="match status" value="1"/>
</dbReference>
<feature type="transmembrane region" description="Helical" evidence="6">
    <location>
        <begin position="489"/>
        <end position="511"/>
    </location>
</feature>
<dbReference type="GO" id="GO:0016020">
    <property type="term" value="C:membrane"/>
    <property type="evidence" value="ECO:0007669"/>
    <property type="project" value="UniProtKB-SubCell"/>
</dbReference>
<sequence>MQRPRMLSGVQELHCNTNANLHENLVHLTFMTGGDVLATPEHQFWLSTPAKSRIYIIEAVAPFAKISCERACAQGNPEEEENSDKPSSSAVAMSEPDTKGAESTAQECVSIPCVKGNDQQPLSECTAQATYVFGSGRYQVLLLLFAQAAIFVSYAQISIQVVNYYPIDYWCRPPSEYSYMSTALWFNSSIPRRPDGSYSRCSRYDRPIAAGPKHNATEVPCEHWDYVRSAHGYSIITEWDLVCNRAWFVYWSHATFLTGSAVCVPLIGCAVSQCFAQSFETFVILRLLFSASASVLEVTASILVFESTPPGKREAFVALAVCIPTVVAFPYVSAVSIIAFDWRGLHLAIAVPSVLLVALVCLTSESLHWLLVHARYEEAEQVALWAARLNKDDAGMIKERLQAVIDALTSADKKKGRETPHFYRLFTGTMRSRCFVIFGCWFFFYVAYFSPNLELAADSLHDIAGVATIVNAVAMIAAYFITTMCGQRYPAVVLSLLSSACIATQAVLTLYALLPPLAWAITAGHTLFNMAYVPLYILTVDIFPMQVRCSGLSFAYMCGSLGKVTAVVIKYVDNLMPPNVQTLQKAAIAVGVATFFMGILFLPAHFSVESMEERKENIFAQRKRSLHSGAK</sequence>
<reference evidence="7 8" key="1">
    <citation type="journal article" date="2023" name="Arcadia Sci">
        <title>De novo assembly of a long-read Amblyomma americanum tick genome.</title>
        <authorList>
            <person name="Chou S."/>
            <person name="Poskanzer K.E."/>
            <person name="Rollins M."/>
            <person name="Thuy-Boun P.S."/>
        </authorList>
    </citation>
    <scope>NUCLEOTIDE SEQUENCE [LARGE SCALE GENOMIC DNA]</scope>
    <source>
        <strain evidence="7">F_SG_1</strain>
        <tissue evidence="7">Salivary glands</tissue>
    </source>
</reference>
<evidence type="ECO:0000256" key="1">
    <source>
        <dbReference type="ARBA" id="ARBA00004141"/>
    </source>
</evidence>
<evidence type="ECO:0000313" key="8">
    <source>
        <dbReference type="Proteomes" id="UP001321473"/>
    </source>
</evidence>
<organism evidence="7 8">
    <name type="scientific">Amblyomma americanum</name>
    <name type="common">Lone star tick</name>
    <dbReference type="NCBI Taxonomy" id="6943"/>
    <lineage>
        <taxon>Eukaryota</taxon>
        <taxon>Metazoa</taxon>
        <taxon>Ecdysozoa</taxon>
        <taxon>Arthropoda</taxon>
        <taxon>Chelicerata</taxon>
        <taxon>Arachnida</taxon>
        <taxon>Acari</taxon>
        <taxon>Parasitiformes</taxon>
        <taxon>Ixodida</taxon>
        <taxon>Ixodoidea</taxon>
        <taxon>Ixodidae</taxon>
        <taxon>Amblyomminae</taxon>
        <taxon>Amblyomma</taxon>
    </lineage>
</organism>
<keyword evidence="8" id="KW-1185">Reference proteome</keyword>
<dbReference type="AlphaFoldDB" id="A0AAQ4EQ26"/>
<protein>
    <recommendedName>
        <fullName evidence="9">Organic cation/carnitine transporter</fullName>
    </recommendedName>
</protein>
<feature type="region of interest" description="Disordered" evidence="5">
    <location>
        <begin position="74"/>
        <end position="97"/>
    </location>
</feature>
<feature type="transmembrane region" description="Helical" evidence="6">
    <location>
        <begin position="517"/>
        <end position="539"/>
    </location>
</feature>
<feature type="transmembrane region" description="Helical" evidence="6">
    <location>
        <begin position="345"/>
        <end position="363"/>
    </location>
</feature>
<proteinExistence type="predicted"/>
<dbReference type="Gene3D" id="1.20.1250.20">
    <property type="entry name" value="MFS general substrate transporter like domains"/>
    <property type="match status" value="1"/>
</dbReference>
<keyword evidence="3 6" id="KW-1133">Transmembrane helix</keyword>
<name>A0AAQ4EQ26_AMBAM</name>
<feature type="transmembrane region" description="Helical" evidence="6">
    <location>
        <begin position="463"/>
        <end position="482"/>
    </location>
</feature>
<comment type="subcellular location">
    <subcellularLocation>
        <location evidence="1">Membrane</location>
        <topology evidence="1">Multi-pass membrane protein</topology>
    </subcellularLocation>
</comment>
<dbReference type="Proteomes" id="UP001321473">
    <property type="component" value="Unassembled WGS sequence"/>
</dbReference>
<evidence type="ECO:0000256" key="4">
    <source>
        <dbReference type="ARBA" id="ARBA00023136"/>
    </source>
</evidence>
<comment type="caution">
    <text evidence="7">The sequence shown here is derived from an EMBL/GenBank/DDBJ whole genome shotgun (WGS) entry which is preliminary data.</text>
</comment>
<feature type="transmembrane region" description="Helical" evidence="6">
    <location>
        <begin position="317"/>
        <end position="339"/>
    </location>
</feature>
<feature type="transmembrane region" description="Helical" evidence="6">
    <location>
        <begin position="283"/>
        <end position="305"/>
    </location>
</feature>
<evidence type="ECO:0000256" key="3">
    <source>
        <dbReference type="ARBA" id="ARBA00022989"/>
    </source>
</evidence>
<evidence type="ECO:0008006" key="9">
    <source>
        <dbReference type="Google" id="ProtNLM"/>
    </source>
</evidence>
<gene>
    <name evidence="7" type="ORF">V5799_029797</name>
</gene>
<dbReference type="GO" id="GO:0022857">
    <property type="term" value="F:transmembrane transporter activity"/>
    <property type="evidence" value="ECO:0007669"/>
    <property type="project" value="InterPro"/>
</dbReference>
<accession>A0AAQ4EQ26</accession>
<evidence type="ECO:0000256" key="5">
    <source>
        <dbReference type="SAM" id="MobiDB-lite"/>
    </source>
</evidence>
<dbReference type="Pfam" id="PF00083">
    <property type="entry name" value="Sugar_tr"/>
    <property type="match status" value="1"/>
</dbReference>
<keyword evidence="4 6" id="KW-0472">Membrane</keyword>